<organism evidence="3 4">
    <name type="scientific">Folsomia candida</name>
    <name type="common">Springtail</name>
    <dbReference type="NCBI Taxonomy" id="158441"/>
    <lineage>
        <taxon>Eukaryota</taxon>
        <taxon>Metazoa</taxon>
        <taxon>Ecdysozoa</taxon>
        <taxon>Arthropoda</taxon>
        <taxon>Hexapoda</taxon>
        <taxon>Collembola</taxon>
        <taxon>Entomobryomorpha</taxon>
        <taxon>Isotomoidea</taxon>
        <taxon>Isotomidae</taxon>
        <taxon>Proisotominae</taxon>
        <taxon>Folsomia</taxon>
    </lineage>
</organism>
<evidence type="ECO:0000313" key="3">
    <source>
        <dbReference type="EMBL" id="OXA41903.1"/>
    </source>
</evidence>
<dbReference type="PROSITE" id="PS00028">
    <property type="entry name" value="ZINC_FINGER_C2H2_1"/>
    <property type="match status" value="1"/>
</dbReference>
<accession>A0A226D9S6</accession>
<keyword evidence="4" id="KW-1185">Reference proteome</keyword>
<protein>
    <submittedName>
        <fullName evidence="3">Zinc finger protein SNAI2</fullName>
    </submittedName>
</protein>
<comment type="caution">
    <text evidence="3">The sequence shown here is derived from an EMBL/GenBank/DDBJ whole genome shotgun (WGS) entry which is preliminary data.</text>
</comment>
<evidence type="ECO:0000313" key="4">
    <source>
        <dbReference type="Proteomes" id="UP000198287"/>
    </source>
</evidence>
<dbReference type="Proteomes" id="UP000198287">
    <property type="component" value="Unassembled WGS sequence"/>
</dbReference>
<dbReference type="InterPro" id="IPR036236">
    <property type="entry name" value="Znf_C2H2_sf"/>
</dbReference>
<evidence type="ECO:0000259" key="2">
    <source>
        <dbReference type="PROSITE" id="PS00028"/>
    </source>
</evidence>
<reference evidence="3 4" key="1">
    <citation type="submission" date="2015-12" db="EMBL/GenBank/DDBJ databases">
        <title>The genome of Folsomia candida.</title>
        <authorList>
            <person name="Faddeeva A."/>
            <person name="Derks M.F."/>
            <person name="Anvar Y."/>
            <person name="Smit S."/>
            <person name="Van Straalen N."/>
            <person name="Roelofs D."/>
        </authorList>
    </citation>
    <scope>NUCLEOTIDE SEQUENCE [LARGE SCALE GENOMIC DNA]</scope>
    <source>
        <strain evidence="3 4">VU population</strain>
        <tissue evidence="3">Whole body</tissue>
    </source>
</reference>
<dbReference type="EMBL" id="LNIX01000027">
    <property type="protein sequence ID" value="OXA41903.1"/>
    <property type="molecule type" value="Genomic_DNA"/>
</dbReference>
<dbReference type="AlphaFoldDB" id="A0A226D9S6"/>
<sequence>MSTSGFKTDPESTFAGISTPRGPEEDAPCREHVTTQRAPRFSCSTCTKSYSSLQHLRFHELQRCDGLNQTTCERCKIEFASIELLEWHSTFDTCATKLGGGGYSTRGLAKEWVVVNSSGIMCPVATCRRWFGSEMSRRIHVVKSHAAWGNGCLICAEKFAGYEELLDHLGRAHGSDVDVVRVKTELILDEGGETGAESIAKIKEEID</sequence>
<dbReference type="InterPro" id="IPR013087">
    <property type="entry name" value="Znf_C2H2_type"/>
</dbReference>
<feature type="region of interest" description="Disordered" evidence="1">
    <location>
        <begin position="1"/>
        <end position="30"/>
    </location>
</feature>
<evidence type="ECO:0000256" key="1">
    <source>
        <dbReference type="SAM" id="MobiDB-lite"/>
    </source>
</evidence>
<proteinExistence type="predicted"/>
<dbReference type="SMART" id="SM00355">
    <property type="entry name" value="ZnF_C2H2"/>
    <property type="match status" value="3"/>
</dbReference>
<dbReference type="SUPFAM" id="SSF57667">
    <property type="entry name" value="beta-beta-alpha zinc fingers"/>
    <property type="match status" value="1"/>
</dbReference>
<gene>
    <name evidence="3" type="ORF">Fcan01_23115</name>
</gene>
<name>A0A226D9S6_FOLCA</name>
<feature type="domain" description="C2H2-type" evidence="2">
    <location>
        <begin position="152"/>
        <end position="173"/>
    </location>
</feature>